<dbReference type="RefSeq" id="WP_188532382.1">
    <property type="nucleotide sequence ID" value="NZ_BMGR01000012.1"/>
</dbReference>
<sequence length="302" mass="34879">MTKLSAKQYEEAKSFMMGEARAIDKYMFLYEFEKGDPEDVIKELAKYQNADGGFGWGLEPDLRCKESSVLASTVALQYLSKLETESKNELIKPCFTYLTDTYNETYKGWAIIPKEAVQSPRAIWWEYTAASPAWGNPNAEVLGCFYEYPELVDSQFKEKLTDESIQYLLEESKLSDMHELLCYVRLYERLPAELQAIIKPRLDRYVDNVVIKNPKDRHGYCAVPLQVADSPASVYYQHFADVLPADLAQLIDSQTDAGSWEPNWSWGRYEEEWVEAKKEWEGYLTLGNLRILKAYQAIETNI</sequence>
<keyword evidence="2" id="KW-1185">Reference proteome</keyword>
<dbReference type="InterPro" id="IPR008930">
    <property type="entry name" value="Terpenoid_cyclase/PrenylTrfase"/>
</dbReference>
<reference evidence="1" key="1">
    <citation type="journal article" date="2014" name="Int. J. Syst. Evol. Microbiol.">
        <title>Complete genome sequence of Corynebacterium casei LMG S-19264T (=DSM 44701T), isolated from a smear-ripened cheese.</title>
        <authorList>
            <consortium name="US DOE Joint Genome Institute (JGI-PGF)"/>
            <person name="Walter F."/>
            <person name="Albersmeier A."/>
            <person name="Kalinowski J."/>
            <person name="Ruckert C."/>
        </authorList>
    </citation>
    <scope>NUCLEOTIDE SEQUENCE</scope>
    <source>
        <strain evidence="1">CGMCC 1.12987</strain>
    </source>
</reference>
<evidence type="ECO:0000313" key="1">
    <source>
        <dbReference type="EMBL" id="GGG15221.1"/>
    </source>
</evidence>
<comment type="caution">
    <text evidence="1">The sequence shown here is derived from an EMBL/GenBank/DDBJ whole genome shotgun (WGS) entry which is preliminary data.</text>
</comment>
<dbReference type="SUPFAM" id="SSF48239">
    <property type="entry name" value="Terpenoid cyclases/Protein prenyltransferases"/>
    <property type="match status" value="1"/>
</dbReference>
<reference evidence="1" key="2">
    <citation type="submission" date="2020-09" db="EMBL/GenBank/DDBJ databases">
        <authorList>
            <person name="Sun Q."/>
            <person name="Zhou Y."/>
        </authorList>
    </citation>
    <scope>NUCLEOTIDE SEQUENCE</scope>
    <source>
        <strain evidence="1">CGMCC 1.12987</strain>
    </source>
</reference>
<protein>
    <recommendedName>
        <fullName evidence="3">Prenyltransferase</fullName>
    </recommendedName>
</protein>
<accession>A0A917LDU4</accession>
<gene>
    <name evidence="1" type="ORF">GCM10010916_35170</name>
</gene>
<proteinExistence type="predicted"/>
<evidence type="ECO:0008006" key="3">
    <source>
        <dbReference type="Google" id="ProtNLM"/>
    </source>
</evidence>
<evidence type="ECO:0000313" key="2">
    <source>
        <dbReference type="Proteomes" id="UP000644756"/>
    </source>
</evidence>
<name>A0A917LDU4_9BACL</name>
<dbReference type="AlphaFoldDB" id="A0A917LDU4"/>
<organism evidence="1 2">
    <name type="scientific">Paenibacillus abyssi</name>
    <dbReference type="NCBI Taxonomy" id="1340531"/>
    <lineage>
        <taxon>Bacteria</taxon>
        <taxon>Bacillati</taxon>
        <taxon>Bacillota</taxon>
        <taxon>Bacilli</taxon>
        <taxon>Bacillales</taxon>
        <taxon>Paenibacillaceae</taxon>
        <taxon>Paenibacillus</taxon>
    </lineage>
</organism>
<dbReference type="EMBL" id="BMGR01000012">
    <property type="protein sequence ID" value="GGG15221.1"/>
    <property type="molecule type" value="Genomic_DNA"/>
</dbReference>
<dbReference type="Proteomes" id="UP000644756">
    <property type="component" value="Unassembled WGS sequence"/>
</dbReference>